<comment type="subunit">
    <text evidence="10">Heteropentamer. Part of the GPI-anchor transamidase complex, consisting of PIGK, PIGT, PIGS, PIGU and GAA1. Interacts with PIGK.</text>
</comment>
<dbReference type="PANTHER" id="PTHR13304:SF0">
    <property type="entry name" value="GLYCOSYLPHOSPHATIDYLINOSITOL ANCHOR ATTACHMENT 1 PROTEIN"/>
    <property type="match status" value="1"/>
</dbReference>
<evidence type="ECO:0000256" key="3">
    <source>
        <dbReference type="ARBA" id="ARBA00022824"/>
    </source>
</evidence>
<feature type="transmembrane region" description="Helical" evidence="13">
    <location>
        <begin position="544"/>
        <end position="567"/>
    </location>
</feature>
<comment type="function">
    <text evidence="9">Component of the glycosylphosphatidylinositol-anchor (GPI-anchor) transamidase (GPI-T) complex that catalyzes the formation of the linkage between a proprotein and a GPI-anchor and participates in GPI anchored protein biosynthesis. Binds GPI-anchor.</text>
</comment>
<feature type="transmembrane region" description="Helical" evidence="13">
    <location>
        <begin position="21"/>
        <end position="42"/>
    </location>
</feature>
<keyword evidence="2 13" id="KW-0812">Transmembrane</keyword>
<evidence type="ECO:0000256" key="13">
    <source>
        <dbReference type="SAM" id="Phobius"/>
    </source>
</evidence>
<dbReference type="GO" id="GO:0042765">
    <property type="term" value="C:GPI-anchor transamidase complex"/>
    <property type="evidence" value="ECO:0007669"/>
    <property type="project" value="InterPro"/>
</dbReference>
<dbReference type="Gene3D" id="3.40.630.10">
    <property type="entry name" value="Zn peptidases"/>
    <property type="match status" value="1"/>
</dbReference>
<dbReference type="Pfam" id="PF04114">
    <property type="entry name" value="Gaa1"/>
    <property type="match status" value="1"/>
</dbReference>
<evidence type="ECO:0000256" key="11">
    <source>
        <dbReference type="ARBA" id="ARBA00093619"/>
    </source>
</evidence>
<feature type="transmembrane region" description="Helical" evidence="13">
    <location>
        <begin position="463"/>
        <end position="480"/>
    </location>
</feature>
<evidence type="ECO:0000256" key="8">
    <source>
        <dbReference type="ARBA" id="ARBA00083563"/>
    </source>
</evidence>
<feature type="transmembrane region" description="Helical" evidence="13">
    <location>
        <begin position="492"/>
        <end position="509"/>
    </location>
</feature>
<feature type="transmembrane region" description="Helical" evidence="13">
    <location>
        <begin position="600"/>
        <end position="624"/>
    </location>
</feature>
<organism evidence="14 15">
    <name type="scientific">Psylliodes chrysocephalus</name>
    <dbReference type="NCBI Taxonomy" id="3402493"/>
    <lineage>
        <taxon>Eukaryota</taxon>
        <taxon>Metazoa</taxon>
        <taxon>Ecdysozoa</taxon>
        <taxon>Arthropoda</taxon>
        <taxon>Hexapoda</taxon>
        <taxon>Insecta</taxon>
        <taxon>Pterygota</taxon>
        <taxon>Neoptera</taxon>
        <taxon>Endopterygota</taxon>
        <taxon>Coleoptera</taxon>
        <taxon>Polyphaga</taxon>
        <taxon>Cucujiformia</taxon>
        <taxon>Chrysomeloidea</taxon>
        <taxon>Chrysomelidae</taxon>
        <taxon>Galerucinae</taxon>
        <taxon>Alticini</taxon>
        <taxon>Psylliodes</taxon>
    </lineage>
</organism>
<evidence type="ECO:0000256" key="7">
    <source>
        <dbReference type="ARBA" id="ARBA00023180"/>
    </source>
</evidence>
<dbReference type="GO" id="GO:0016255">
    <property type="term" value="P:attachment of GPI anchor to protein"/>
    <property type="evidence" value="ECO:0007669"/>
    <property type="project" value="TreeGrafter"/>
</dbReference>
<dbReference type="OrthoDB" id="445301at2759"/>
<keyword evidence="4 13" id="KW-1133">Transmembrane helix</keyword>
<evidence type="ECO:0000256" key="1">
    <source>
        <dbReference type="ARBA" id="ARBA00004477"/>
    </source>
</evidence>
<evidence type="ECO:0000256" key="6">
    <source>
        <dbReference type="ARBA" id="ARBA00023157"/>
    </source>
</evidence>
<keyword evidence="3" id="KW-0256">Endoplasmic reticulum</keyword>
<proteinExistence type="predicted"/>
<feature type="transmembrane region" description="Helical" evidence="13">
    <location>
        <begin position="381"/>
        <end position="402"/>
    </location>
</feature>
<evidence type="ECO:0000256" key="4">
    <source>
        <dbReference type="ARBA" id="ARBA00022989"/>
    </source>
</evidence>
<feature type="transmembrane region" description="Helical" evidence="13">
    <location>
        <begin position="515"/>
        <end position="532"/>
    </location>
</feature>
<protein>
    <recommendedName>
        <fullName evidence="11">GPI-anchor transamidase component GPAA1</fullName>
    </recommendedName>
    <alternativeName>
        <fullName evidence="8">GAA1 protein homolog</fullName>
    </alternativeName>
    <alternativeName>
        <fullName evidence="12">Glycosylphosphatidylinositol anchor attachment 1 protein</fullName>
    </alternativeName>
</protein>
<keyword evidence="7" id="KW-0325">Glycoprotein</keyword>
<name>A0A9P0GJ69_9CUCU</name>
<evidence type="ECO:0000256" key="12">
    <source>
        <dbReference type="ARBA" id="ARBA00093661"/>
    </source>
</evidence>
<evidence type="ECO:0000313" key="15">
    <source>
        <dbReference type="Proteomes" id="UP001153636"/>
    </source>
</evidence>
<reference evidence="14" key="1">
    <citation type="submission" date="2022-01" db="EMBL/GenBank/DDBJ databases">
        <authorList>
            <person name="King R."/>
        </authorList>
    </citation>
    <scope>NUCLEOTIDE SEQUENCE</scope>
</reference>
<keyword evidence="15" id="KW-1185">Reference proteome</keyword>
<comment type="subcellular location">
    <subcellularLocation>
        <location evidence="1">Endoplasmic reticulum membrane</location>
        <topology evidence="1">Multi-pass membrane protein</topology>
    </subcellularLocation>
</comment>
<dbReference type="EMBL" id="OV651817">
    <property type="protein sequence ID" value="CAH1111202.1"/>
    <property type="molecule type" value="Genomic_DNA"/>
</dbReference>
<evidence type="ECO:0000256" key="2">
    <source>
        <dbReference type="ARBA" id="ARBA00022692"/>
    </source>
</evidence>
<evidence type="ECO:0000256" key="10">
    <source>
        <dbReference type="ARBA" id="ARBA00093557"/>
    </source>
</evidence>
<dbReference type="AlphaFoldDB" id="A0A9P0GJ69"/>
<accession>A0A9P0GJ69</accession>
<dbReference type="InterPro" id="IPR007246">
    <property type="entry name" value="Gaa1"/>
</dbReference>
<dbReference type="FunFam" id="3.40.630.10:FF:000047">
    <property type="entry name" value="Glycosylphosphatidylinositol anchor attachment 1 protein"/>
    <property type="match status" value="1"/>
</dbReference>
<gene>
    <name evidence="14" type="ORF">PSYICH_LOCUS11097</name>
</gene>
<evidence type="ECO:0000256" key="9">
    <source>
        <dbReference type="ARBA" id="ARBA00093336"/>
    </source>
</evidence>
<evidence type="ECO:0000313" key="14">
    <source>
        <dbReference type="EMBL" id="CAH1111202.1"/>
    </source>
</evidence>
<keyword evidence="6" id="KW-1015">Disulfide bond</keyword>
<feature type="transmembrane region" description="Helical" evidence="13">
    <location>
        <begin position="423"/>
        <end position="443"/>
    </location>
</feature>
<keyword evidence="5 13" id="KW-0472">Membrane</keyword>
<dbReference type="PIRSF" id="PIRSF036762">
    <property type="entry name" value="GAA1"/>
    <property type="match status" value="1"/>
</dbReference>
<sequence>MGLLTDPTTGQGKFIKILLKYYSYACMLLYIGGVIWFLALAYPTMNANTYFSENALLPGLVKSQFREDREAARYHEELLDEMNKYHDSIPYSWLLAKFNQIGLDTYTHNFTLTSPFNRKDKFSGKNVYGILRAPRGSSSEALVLSTPFRPSTSAHPPTAPSVAIMLAFAKFANREKYWAKDIIFLITEHEQVGVQAWLEAYYGVSCGSENILDHGDLRGRGGAIQAAINLELHSERIGQMDIKIEGLNGQLPNLDLFNLASKMCTKEGVYQTFKNKGPFYSRKPSKEWLNYFRNMLSMMGTQATGIPNGNHGLFHRFGIQALTLEGFEQSRAKGSNKIWFVGTGRIIEGIFRSLNNLLERFHQSFFFYLLPSSDRYISISIYIPSVCLMIGTMFIKACARWFKLQETSCKEMSTETHSPPVRIDKIITTFLVTHFFGVLVSNIPQFMSRYITSLSVYETNVKVFYPLLACLVQLLFIPLFIRMRHCRKSMELLNILAMLELGTVLICISMNNFSLGFFCAIISVPAALLVNPSSCRICSYFQRFLWFLVHPLIILTVAVMINTYFLFPEERMKEIVIRGWDATQQSVIFSIVDSMVYGNWLYGVVTNIFIPNWLCFWIVSFCVFKEDEIDTEKTEDITDKDIKKTN</sequence>
<evidence type="ECO:0000256" key="5">
    <source>
        <dbReference type="ARBA" id="ARBA00023136"/>
    </source>
</evidence>
<dbReference type="PANTHER" id="PTHR13304">
    <property type="entry name" value="GLYCOSYLPHOSPHATIDYLINOSITOL ANCHOR ATTACHMENT 1 PROTEIN"/>
    <property type="match status" value="1"/>
</dbReference>
<dbReference type="Proteomes" id="UP001153636">
    <property type="component" value="Chromosome 5"/>
</dbReference>